<accession>A0ABY4EH02</accession>
<dbReference type="Proteomes" id="UP000831787">
    <property type="component" value="Chromosome"/>
</dbReference>
<dbReference type="Pfam" id="PF07098">
    <property type="entry name" value="DUF1360"/>
    <property type="match status" value="1"/>
</dbReference>
<evidence type="ECO:0000256" key="1">
    <source>
        <dbReference type="SAM" id="Phobius"/>
    </source>
</evidence>
<organism evidence="2 3">
    <name type="scientific">Halobacillus salinarum</name>
    <dbReference type="NCBI Taxonomy" id="2932257"/>
    <lineage>
        <taxon>Bacteria</taxon>
        <taxon>Bacillati</taxon>
        <taxon>Bacillota</taxon>
        <taxon>Bacilli</taxon>
        <taxon>Bacillales</taxon>
        <taxon>Bacillaceae</taxon>
        <taxon>Halobacillus</taxon>
    </lineage>
</organism>
<keyword evidence="1" id="KW-0812">Transmembrane</keyword>
<evidence type="ECO:0000313" key="2">
    <source>
        <dbReference type="EMBL" id="UOQ43411.1"/>
    </source>
</evidence>
<sequence>MNLSWLELFIFALASFRITRLIVEDTIMEWLRKPFMVTTVHINDQGEEEQWIEPNGWIGEGLSCFWCVGVWASAFVIIMYIFVPYGWLLVLLFAIAGMQALIYGWSQRYL</sequence>
<feature type="transmembrane region" description="Helical" evidence="1">
    <location>
        <begin position="62"/>
        <end position="81"/>
    </location>
</feature>
<name>A0ABY4EH02_9BACI</name>
<keyword evidence="1" id="KW-1133">Transmembrane helix</keyword>
<protein>
    <submittedName>
        <fullName evidence="2">DUF1360 domain-containing protein</fullName>
    </submittedName>
</protein>
<evidence type="ECO:0000313" key="3">
    <source>
        <dbReference type="Proteomes" id="UP000831787"/>
    </source>
</evidence>
<dbReference type="InterPro" id="IPR010773">
    <property type="entry name" value="Mycophage_PG1_Gp7"/>
</dbReference>
<dbReference type="RefSeq" id="WP_244708770.1">
    <property type="nucleotide sequence ID" value="NZ_CP095073.1"/>
</dbReference>
<proteinExistence type="predicted"/>
<keyword evidence="3" id="KW-1185">Reference proteome</keyword>
<gene>
    <name evidence="2" type="ORF">MUN89_16000</name>
</gene>
<dbReference type="EMBL" id="CP095073">
    <property type="protein sequence ID" value="UOQ43411.1"/>
    <property type="molecule type" value="Genomic_DNA"/>
</dbReference>
<keyword evidence="1" id="KW-0472">Membrane</keyword>
<reference evidence="2 3" key="1">
    <citation type="submission" date="2022-04" db="EMBL/GenBank/DDBJ databases">
        <title>Halobacillus sp. isolated from saltern.</title>
        <authorList>
            <person name="Won M."/>
            <person name="Lee C.-M."/>
            <person name="Woen H.-Y."/>
            <person name="Kwon S.-W."/>
        </authorList>
    </citation>
    <scope>NUCLEOTIDE SEQUENCE [LARGE SCALE GENOMIC DNA]</scope>
    <source>
        <strain evidence="2 3">SSBR10-3</strain>
    </source>
</reference>
<feature type="transmembrane region" description="Helical" evidence="1">
    <location>
        <begin position="87"/>
        <end position="105"/>
    </location>
</feature>